<evidence type="ECO:0000313" key="1">
    <source>
        <dbReference type="EMBL" id="GGF94749.1"/>
    </source>
</evidence>
<dbReference type="SUPFAM" id="SSF55961">
    <property type="entry name" value="Bet v1-like"/>
    <property type="match status" value="1"/>
</dbReference>
<keyword evidence="2" id="KW-1185">Reference proteome</keyword>
<dbReference type="CDD" id="cd07812">
    <property type="entry name" value="SRPBCC"/>
    <property type="match status" value="1"/>
</dbReference>
<dbReference type="Proteomes" id="UP000654257">
    <property type="component" value="Unassembled WGS sequence"/>
</dbReference>
<dbReference type="RefSeq" id="WP_188543172.1">
    <property type="nucleotide sequence ID" value="NZ_BMCU01000001.1"/>
</dbReference>
<reference evidence="1" key="1">
    <citation type="journal article" date="2014" name="Int. J. Syst. Evol. Microbiol.">
        <title>Complete genome sequence of Corynebacterium casei LMG S-19264T (=DSM 44701T), isolated from a smear-ripened cheese.</title>
        <authorList>
            <consortium name="US DOE Joint Genome Institute (JGI-PGF)"/>
            <person name="Walter F."/>
            <person name="Albersmeier A."/>
            <person name="Kalinowski J."/>
            <person name="Ruckert C."/>
        </authorList>
    </citation>
    <scope>NUCLEOTIDE SEQUENCE</scope>
    <source>
        <strain evidence="1">CCM 7905</strain>
    </source>
</reference>
<proteinExistence type="predicted"/>
<dbReference type="Gene3D" id="3.30.530.20">
    <property type="match status" value="1"/>
</dbReference>
<gene>
    <name evidence="1" type="ORF">GCM10007304_05780</name>
</gene>
<protein>
    <submittedName>
        <fullName evidence="1">Polyketide cyclase</fullName>
    </submittedName>
</protein>
<dbReference type="Pfam" id="PF10604">
    <property type="entry name" value="Polyketide_cyc2"/>
    <property type="match status" value="1"/>
</dbReference>
<dbReference type="InterPro" id="IPR019587">
    <property type="entry name" value="Polyketide_cyclase/dehydratase"/>
</dbReference>
<accession>A0A917FNV0</accession>
<dbReference type="AlphaFoldDB" id="A0A917FNV0"/>
<comment type="caution">
    <text evidence="1">The sequence shown here is derived from an EMBL/GenBank/DDBJ whole genome shotgun (WGS) entry which is preliminary data.</text>
</comment>
<reference evidence="1" key="2">
    <citation type="submission" date="2020-09" db="EMBL/GenBank/DDBJ databases">
        <authorList>
            <person name="Sun Q."/>
            <person name="Sedlacek I."/>
        </authorList>
    </citation>
    <scope>NUCLEOTIDE SEQUENCE</scope>
    <source>
        <strain evidence="1">CCM 7905</strain>
    </source>
</reference>
<organism evidence="1 2">
    <name type="scientific">Rhodococcoides trifolii</name>
    <dbReference type="NCBI Taxonomy" id="908250"/>
    <lineage>
        <taxon>Bacteria</taxon>
        <taxon>Bacillati</taxon>
        <taxon>Actinomycetota</taxon>
        <taxon>Actinomycetes</taxon>
        <taxon>Mycobacteriales</taxon>
        <taxon>Nocardiaceae</taxon>
        <taxon>Rhodococcoides</taxon>
    </lineage>
</organism>
<dbReference type="InterPro" id="IPR023393">
    <property type="entry name" value="START-like_dom_sf"/>
</dbReference>
<name>A0A917FNV0_9NOCA</name>
<sequence>MSKSLSATIDVDASPAAVWTVVSDLKRMSEWSPQCRVMKVLGGDVKVGARTINLNQRGPLFWPTSSKILRFEENTALAFRVVENHTVWSYTLEEIPTGTRVTERREAPGGTSGLSNFLVARVLGGIDEFDDELVAGMNATLRKIKNAAERTRTVEA</sequence>
<evidence type="ECO:0000313" key="2">
    <source>
        <dbReference type="Proteomes" id="UP000654257"/>
    </source>
</evidence>
<dbReference type="EMBL" id="BMCU01000001">
    <property type="protein sequence ID" value="GGF94749.1"/>
    <property type="molecule type" value="Genomic_DNA"/>
</dbReference>